<dbReference type="STRING" id="2756.BFR44_02835"/>
<dbReference type="PANTHER" id="PTHR31988">
    <property type="entry name" value="ESTERASE, PUTATIVE (DUF303)-RELATED"/>
    <property type="match status" value="1"/>
</dbReference>
<dbReference type="InterPro" id="IPR052940">
    <property type="entry name" value="Carb_Esterase_6"/>
</dbReference>
<sequence length="282" mass="31388">MKHVFLLIGQSNMAGRGFINDVPKITNERIHMLRNGRWQMMAEPLNYDRSVAGVGLAGSFSEAWLSKNAEDTIGLIPCAEGGSSIDEWAPDGLLFRHAVAQTRFAMENSTLSGILWHQGESDSVVGRTADYYAKLATVLDAFRTALDAPTLPLIIGGLPDFLGKTAFGLMCTEYQLINADLQKYADRHENTYFVTADELTVNPDGIHIDALSQRRFGLRYFAAFEQKTNQLTPLKDETTPLNTFAERPLTQGEKMYLASEAMAMGTINYETFTSRLAEIYPR</sequence>
<dbReference type="RefSeq" id="WP_069125505.1">
    <property type="nucleotide sequence ID" value="NZ_CP023483.1"/>
</dbReference>
<dbReference type="KEGG" id="bths:CNY62_00495"/>
<reference evidence="3 4" key="1">
    <citation type="submission" date="2017-09" db="EMBL/GenBank/DDBJ databases">
        <title>Complete Genome Sequences of Two Strains of the Meat Spoilage Bacterium Brochothrix thermosphacta Isolated from Ground Chicken.</title>
        <authorList>
            <person name="Paoli G.C."/>
            <person name="Wijey C."/>
            <person name="Chen C.-Y."/>
            <person name="Nguyen L."/>
            <person name="Yan X."/>
            <person name="Irwin P.L."/>
        </authorList>
    </citation>
    <scope>NUCLEOTIDE SEQUENCE [LARGE SCALE GENOMIC DNA]</scope>
    <source>
        <strain evidence="3 4">BI</strain>
    </source>
</reference>
<dbReference type="Gene3D" id="6.10.170.10">
    <property type="match status" value="1"/>
</dbReference>
<dbReference type="Proteomes" id="UP000243591">
    <property type="component" value="Chromosome"/>
</dbReference>
<feature type="domain" description="Sialate O-acetylesterase" evidence="2">
    <location>
        <begin position="2"/>
        <end position="224"/>
    </location>
</feature>
<dbReference type="OrthoDB" id="9795554at2"/>
<gene>
    <name evidence="3" type="ORF">CNY62_00495</name>
</gene>
<evidence type="ECO:0000259" key="2">
    <source>
        <dbReference type="Pfam" id="PF03629"/>
    </source>
</evidence>
<keyword evidence="1" id="KW-0378">Hydrolase</keyword>
<protein>
    <submittedName>
        <fullName evidence="3">Sialate O-acetylesterase</fullName>
    </submittedName>
</protein>
<dbReference type="InterPro" id="IPR036514">
    <property type="entry name" value="SGNH_hydro_sf"/>
</dbReference>
<keyword evidence="4" id="KW-1185">Reference proteome</keyword>
<accession>A0A1D2LYL3</accession>
<evidence type="ECO:0000313" key="4">
    <source>
        <dbReference type="Proteomes" id="UP000243591"/>
    </source>
</evidence>
<dbReference type="Pfam" id="PF03629">
    <property type="entry name" value="SASA"/>
    <property type="match status" value="1"/>
</dbReference>
<proteinExistence type="predicted"/>
<organism evidence="3 4">
    <name type="scientific">Brochothrix thermosphacta</name>
    <name type="common">Microbacterium thermosphactum</name>
    <dbReference type="NCBI Taxonomy" id="2756"/>
    <lineage>
        <taxon>Bacteria</taxon>
        <taxon>Bacillati</taxon>
        <taxon>Bacillota</taxon>
        <taxon>Bacilli</taxon>
        <taxon>Bacillales</taxon>
        <taxon>Listeriaceae</taxon>
        <taxon>Brochothrix</taxon>
    </lineage>
</organism>
<dbReference type="Gene3D" id="3.40.50.1110">
    <property type="entry name" value="SGNH hydrolase"/>
    <property type="match status" value="1"/>
</dbReference>
<dbReference type="PANTHER" id="PTHR31988:SF19">
    <property type="entry name" value="9-O-ACETYL-N-ACETYLNEURAMINIC ACID DEACETYLASE-RELATED"/>
    <property type="match status" value="1"/>
</dbReference>
<dbReference type="AlphaFoldDB" id="A0A1D2LYL3"/>
<evidence type="ECO:0000256" key="1">
    <source>
        <dbReference type="ARBA" id="ARBA00022801"/>
    </source>
</evidence>
<name>A0A1D2LYL3_BROTH</name>
<dbReference type="InterPro" id="IPR005181">
    <property type="entry name" value="SASA"/>
</dbReference>
<dbReference type="SUPFAM" id="SSF52266">
    <property type="entry name" value="SGNH hydrolase"/>
    <property type="match status" value="1"/>
</dbReference>
<evidence type="ECO:0000313" key="3">
    <source>
        <dbReference type="EMBL" id="ATF24972.1"/>
    </source>
</evidence>
<dbReference type="GO" id="GO:0016787">
    <property type="term" value="F:hydrolase activity"/>
    <property type="evidence" value="ECO:0007669"/>
    <property type="project" value="UniProtKB-KW"/>
</dbReference>
<dbReference type="EMBL" id="CP023483">
    <property type="protein sequence ID" value="ATF24972.1"/>
    <property type="molecule type" value="Genomic_DNA"/>
</dbReference>